<keyword evidence="1" id="KW-0472">Membrane</keyword>
<evidence type="ECO:0008006" key="4">
    <source>
        <dbReference type="Google" id="ProtNLM"/>
    </source>
</evidence>
<keyword evidence="1" id="KW-0812">Transmembrane</keyword>
<evidence type="ECO:0000313" key="2">
    <source>
        <dbReference type="EMBL" id="QAB17380.1"/>
    </source>
</evidence>
<dbReference type="Proteomes" id="UP000285768">
    <property type="component" value="Chromosome"/>
</dbReference>
<name>A0ABX5QEB4_9MICO</name>
<protein>
    <recommendedName>
        <fullName evidence="4">Bacitracin resistance protein</fullName>
    </recommendedName>
</protein>
<keyword evidence="3" id="KW-1185">Reference proteome</keyword>
<proteinExistence type="predicted"/>
<organism evidence="2 3">
    <name type="scientific">Leucobacter muris</name>
    <dbReference type="NCBI Taxonomy" id="1935379"/>
    <lineage>
        <taxon>Bacteria</taxon>
        <taxon>Bacillati</taxon>
        <taxon>Actinomycetota</taxon>
        <taxon>Actinomycetes</taxon>
        <taxon>Micrococcales</taxon>
        <taxon>Microbacteriaceae</taxon>
        <taxon>Leucobacter</taxon>
    </lineage>
</organism>
<dbReference type="EMBL" id="CP035037">
    <property type="protein sequence ID" value="QAB17380.1"/>
    <property type="molecule type" value="Genomic_DNA"/>
</dbReference>
<dbReference type="RefSeq" id="WP_128386534.1">
    <property type="nucleotide sequence ID" value="NZ_CP035037.1"/>
</dbReference>
<sequence length="106" mass="10955">MARRIIAWTAGALLLALYAYTVIAAIGNVVLLPQMASSMGLGITGAGWFWLAFGVALPVLVLALALLIGRGRTAGPRLLVVAAGLCLVAAVQLEVLHLVPQSSFFG</sequence>
<gene>
    <name evidence="2" type="ORF">Leucomu_05110</name>
</gene>
<feature type="transmembrane region" description="Helical" evidence="1">
    <location>
        <begin position="79"/>
        <end position="99"/>
    </location>
</feature>
<reference evidence="2 3" key="1">
    <citation type="submission" date="2019-01" db="EMBL/GenBank/DDBJ databases">
        <title>Leucobacter muris sp. nov. isolated from the nose of a laboratory mouse.</title>
        <authorList>
            <person name="Benga L."/>
            <person name="Sproeer C."/>
            <person name="Schumann P."/>
            <person name="Verbarg S."/>
            <person name="Bunk B."/>
            <person name="Engelhardt E."/>
            <person name="Benten P.M."/>
            <person name="Sager M."/>
        </authorList>
    </citation>
    <scope>NUCLEOTIDE SEQUENCE [LARGE SCALE GENOMIC DNA]</scope>
    <source>
        <strain evidence="2 3">DSM 101948</strain>
    </source>
</reference>
<feature type="transmembrane region" description="Helical" evidence="1">
    <location>
        <begin position="48"/>
        <end position="67"/>
    </location>
</feature>
<keyword evidence="1" id="KW-1133">Transmembrane helix</keyword>
<accession>A0ABX5QEB4</accession>
<evidence type="ECO:0000256" key="1">
    <source>
        <dbReference type="SAM" id="Phobius"/>
    </source>
</evidence>
<evidence type="ECO:0000313" key="3">
    <source>
        <dbReference type="Proteomes" id="UP000285768"/>
    </source>
</evidence>